<dbReference type="PROSITE" id="PS51257">
    <property type="entry name" value="PROKAR_LIPOPROTEIN"/>
    <property type="match status" value="1"/>
</dbReference>
<gene>
    <name evidence="4" type="ORF">EGN73_10325</name>
</gene>
<evidence type="ECO:0000313" key="5">
    <source>
        <dbReference type="Proteomes" id="UP000727490"/>
    </source>
</evidence>
<name>A0A951MAT4_9BACT</name>
<keyword evidence="5" id="KW-1185">Reference proteome</keyword>
<feature type="domain" description="Fibrobacter succinogenes major paralogous" evidence="3">
    <location>
        <begin position="86"/>
        <end position="276"/>
    </location>
</feature>
<evidence type="ECO:0000256" key="1">
    <source>
        <dbReference type="SAM" id="MobiDB-lite"/>
    </source>
</evidence>
<dbReference type="NCBIfam" id="TIGR02145">
    <property type="entry name" value="Fib_succ_major"/>
    <property type="match status" value="1"/>
</dbReference>
<sequence>MKTKIISLAMLLLIFTVAITGCSKDDLDPIIDVVDDPEPTDDPNVDPDPTDDPDEDPDPINSPWLNPNLNYGTLVDQEGNTYATIVIGNQEWMAENLRTIIYANGDTLLNEQLDINWNTVASGAWVHYENDSTYDIPFGKLYNWYAVNDNRNLCPSGWHVPSAEEWGILINFLDPNANGGNTVPNTAGGKMKTTGTQFWLEPNGGATNESGFSALPGGGRALFGFFAGSGSDGQWWSSSLGELAGDAQYTSVGSFEGSIGIASILHGTGLCVRCLKD</sequence>
<feature type="chain" id="PRO_5037268600" description="Fibrobacter succinogenes major paralogous domain-containing protein" evidence="2">
    <location>
        <begin position="21"/>
        <end position="277"/>
    </location>
</feature>
<dbReference type="EMBL" id="RPHB01000004">
    <property type="protein sequence ID" value="MBW3468206.1"/>
    <property type="molecule type" value="Genomic_DNA"/>
</dbReference>
<evidence type="ECO:0000256" key="2">
    <source>
        <dbReference type="SAM" id="SignalP"/>
    </source>
</evidence>
<proteinExistence type="predicted"/>
<reference evidence="4 5" key="1">
    <citation type="journal article" date="2020" name="Syst. Appl. Microbiol.">
        <title>Arthrospiribacter ruber gen. nov., sp. nov., a novel bacterium isolated from Arthrospira cultures.</title>
        <authorList>
            <person name="Waleron M."/>
            <person name="Misztak A."/>
            <person name="Waleron M.M."/>
            <person name="Furmaniak M."/>
            <person name="Mrozik A."/>
            <person name="Waleron K."/>
        </authorList>
    </citation>
    <scope>NUCLEOTIDE SEQUENCE [LARGE SCALE GENOMIC DNA]</scope>
    <source>
        <strain evidence="4 5">DPMB0001</strain>
    </source>
</reference>
<dbReference type="InterPro" id="IPR011871">
    <property type="entry name" value="Fib_succ_major"/>
</dbReference>
<dbReference type="Proteomes" id="UP000727490">
    <property type="component" value="Unassembled WGS sequence"/>
</dbReference>
<dbReference type="Pfam" id="PF09603">
    <property type="entry name" value="Fib_succ_major"/>
    <property type="match status" value="1"/>
</dbReference>
<organism evidence="4 5">
    <name type="scientific">Arthrospiribacter ruber</name>
    <dbReference type="NCBI Taxonomy" id="2487934"/>
    <lineage>
        <taxon>Bacteria</taxon>
        <taxon>Pseudomonadati</taxon>
        <taxon>Bacteroidota</taxon>
        <taxon>Cytophagia</taxon>
        <taxon>Cytophagales</taxon>
        <taxon>Cyclobacteriaceae</taxon>
        <taxon>Arthrospiribacter</taxon>
    </lineage>
</organism>
<feature type="signal peptide" evidence="2">
    <location>
        <begin position="1"/>
        <end position="20"/>
    </location>
</feature>
<protein>
    <recommendedName>
        <fullName evidence="3">Fibrobacter succinogenes major paralogous domain-containing protein</fullName>
    </recommendedName>
</protein>
<feature type="region of interest" description="Disordered" evidence="1">
    <location>
        <begin position="30"/>
        <end position="63"/>
    </location>
</feature>
<accession>A0A951MAT4</accession>
<evidence type="ECO:0000313" key="4">
    <source>
        <dbReference type="EMBL" id="MBW3468206.1"/>
    </source>
</evidence>
<dbReference type="AlphaFoldDB" id="A0A951MAT4"/>
<comment type="caution">
    <text evidence="4">The sequence shown here is derived from an EMBL/GenBank/DDBJ whole genome shotgun (WGS) entry which is preliminary data.</text>
</comment>
<feature type="compositionally biased region" description="Acidic residues" evidence="1">
    <location>
        <begin position="33"/>
        <end position="58"/>
    </location>
</feature>
<evidence type="ECO:0000259" key="3">
    <source>
        <dbReference type="Pfam" id="PF09603"/>
    </source>
</evidence>
<keyword evidence="2" id="KW-0732">Signal</keyword>
<dbReference type="RefSeq" id="WP_219289136.1">
    <property type="nucleotide sequence ID" value="NZ_RPHB01000004.1"/>
</dbReference>